<evidence type="ECO:0000256" key="5">
    <source>
        <dbReference type="PIRSR" id="PIRSR604294-1"/>
    </source>
</evidence>
<dbReference type="InterPro" id="IPR004294">
    <property type="entry name" value="Carotenoid_Oase"/>
</dbReference>
<evidence type="ECO:0000313" key="8">
    <source>
        <dbReference type="EMBL" id="EOY45003.1"/>
    </source>
</evidence>
<protein>
    <recommendedName>
        <fullName evidence="6">Dioxygenase</fullName>
        <ecNumber evidence="6">1.13.11.-</ecNumber>
    </recommendedName>
</protein>
<dbReference type="PANTHER" id="PTHR10543">
    <property type="entry name" value="BETA-CAROTENE DIOXYGENASE"/>
    <property type="match status" value="1"/>
</dbReference>
<reference evidence="9" key="1">
    <citation type="journal article" date="2013" name="Genome Biol. Evol.">
        <title>The genome sequence of Streptomyces lividans 66 reveals a novel tRNA-dependent peptide biosynthetic system within a metal-related genomic island.</title>
        <authorList>
            <person name="Cruz-Morales P."/>
            <person name="Vijgenboom E."/>
            <person name="Iruegas-Bocardo F."/>
            <person name="Girard G."/>
            <person name="Yanez-Guerra L.A."/>
            <person name="Ramos-Aboites H.E."/>
            <person name="Pernodet J.L."/>
            <person name="Anne J."/>
            <person name="van Wezel G.P."/>
            <person name="Barona-Gomez F."/>
        </authorList>
    </citation>
    <scope>NUCLEOTIDE SEQUENCE [LARGE SCALE GENOMIC DNA]</scope>
    <source>
        <strain evidence="9">1326</strain>
    </source>
</reference>
<dbReference type="Pfam" id="PF03055">
    <property type="entry name" value="RPE65"/>
    <property type="match status" value="1"/>
</dbReference>
<evidence type="ECO:0000256" key="3">
    <source>
        <dbReference type="ARBA" id="ARBA00023002"/>
    </source>
</evidence>
<feature type="compositionally biased region" description="Basic and acidic residues" evidence="7">
    <location>
        <begin position="16"/>
        <end position="44"/>
    </location>
</feature>
<evidence type="ECO:0000256" key="1">
    <source>
        <dbReference type="ARBA" id="ARBA00006787"/>
    </source>
</evidence>
<dbReference type="GO" id="GO:0016121">
    <property type="term" value="P:carotene catabolic process"/>
    <property type="evidence" value="ECO:0007669"/>
    <property type="project" value="TreeGrafter"/>
</dbReference>
<feature type="binding site" evidence="5">
    <location>
        <position position="448"/>
    </location>
    <ligand>
        <name>Fe cation</name>
        <dbReference type="ChEBI" id="CHEBI:24875"/>
        <note>catalytic</note>
    </ligand>
</feature>
<accession>A0A7U9H8W0</accession>
<proteinExistence type="inferred from homology"/>
<feature type="compositionally biased region" description="Basic and acidic residues" evidence="7">
    <location>
        <begin position="53"/>
        <end position="71"/>
    </location>
</feature>
<feature type="region of interest" description="Disordered" evidence="7">
    <location>
        <begin position="16"/>
        <end position="146"/>
    </location>
</feature>
<dbReference type="AlphaFoldDB" id="A0A7U9H8W0"/>
<evidence type="ECO:0000313" key="9">
    <source>
        <dbReference type="Proteomes" id="UP000014062"/>
    </source>
</evidence>
<feature type="binding site" evidence="5">
    <location>
        <position position="337"/>
    </location>
    <ligand>
        <name>Fe cation</name>
        <dbReference type="ChEBI" id="CHEBI:24875"/>
        <note>catalytic</note>
    </ligand>
</feature>
<dbReference type="EMBL" id="CM001889">
    <property type="protein sequence ID" value="EOY45003.1"/>
    <property type="molecule type" value="Genomic_DNA"/>
</dbReference>
<dbReference type="EC" id="1.13.11.-" evidence="6"/>
<name>A0A7U9H8W0_STRLI</name>
<comment type="cofactor">
    <cofactor evidence="5 6">
        <name>Fe(2+)</name>
        <dbReference type="ChEBI" id="CHEBI:29033"/>
    </cofactor>
    <text evidence="5 6">Binds 1 Fe(2+) ion per subunit.</text>
</comment>
<feature type="compositionally biased region" description="Low complexity" evidence="7">
    <location>
        <begin position="107"/>
        <end position="118"/>
    </location>
</feature>
<keyword evidence="4 5" id="KW-0408">Iron</keyword>
<organism evidence="8 9">
    <name type="scientific">Streptomyces lividans 1326</name>
    <dbReference type="NCBI Taxonomy" id="1200984"/>
    <lineage>
        <taxon>Bacteria</taxon>
        <taxon>Bacillati</taxon>
        <taxon>Actinomycetota</taxon>
        <taxon>Actinomycetes</taxon>
        <taxon>Kitasatosporales</taxon>
        <taxon>Streptomycetaceae</taxon>
        <taxon>Streptomyces</taxon>
    </lineage>
</organism>
<feature type="binding site" evidence="5">
    <location>
        <position position="385"/>
    </location>
    <ligand>
        <name>Fe cation</name>
        <dbReference type="ChEBI" id="CHEBI:24875"/>
        <note>catalytic</note>
    </ligand>
</feature>
<keyword evidence="3 6" id="KW-0560">Oxidoreductase</keyword>
<sequence length="643" mass="69293">MPLWASRIAGAVALVEERRGRPDPAEAEGERRRSDAGPGRREGRSVGGGAAGERTDGGRRGRRPGELEHAPSAEGSGPGTTSAFAVAGQPAPGTAGGGASTPHDSEAGPPASAAAAEEGWSRHRASGPRGRTPTRERGITMGSHSRRRILRGAAVAAAGSVVGSGLGPGFFSAAAQATPAAPKGGSAPATPFLEGAFAPVTEELTAFDLDVVGRIPADLDGRYLRNGPNALGIEDVRAHHWMIGDGMVHGVRLRGGRAEWYRNRWVRSSQVTAKLGETYPGQAPPDDFPCNTHVIPYHGRILALQEGGPLPYELDGELNTLRPYDFRATQKGAFAAHTKYDAVADELHAIAYYPTWDHVRHIVVDRTGRARPATRIPVADAPMMHDFALTEKYVVIVDVPITFDGAAAEAGAIVPYVWNDRHPMRLGLLPRTGGTTRWFEIDPVYYSHTLNAYDQGDTVVLEYIGFPAPFYAAGRGAGGPSASESPTLDRWTVDLGAARVRSTRLDDRPQEFPRINESLVSRRHRYAYTACAAEMWRAYETVDGVCPDEKFTNYLVKHDMLRGSRQLHRFPRGAAVGEPVFVPRRGARDEDDGYVLSYVNDPDRGATDLVILSAQDFGGRPRARVRLPGRVPLGFHGSWVPDA</sequence>
<dbReference type="GO" id="GO:0010436">
    <property type="term" value="F:carotenoid dioxygenase activity"/>
    <property type="evidence" value="ECO:0007669"/>
    <property type="project" value="TreeGrafter"/>
</dbReference>
<gene>
    <name evidence="8" type="ORF">SLI_0284</name>
</gene>
<dbReference type="Proteomes" id="UP000014062">
    <property type="component" value="Chromosome"/>
</dbReference>
<keyword evidence="6 8" id="KW-0223">Dioxygenase</keyword>
<dbReference type="PANTHER" id="PTHR10543:SF89">
    <property type="entry name" value="CAROTENOID 9,10(9',10')-CLEAVAGE DIOXYGENASE 1"/>
    <property type="match status" value="1"/>
</dbReference>
<comment type="similarity">
    <text evidence="1 6">Belongs to the carotenoid oxygenase family.</text>
</comment>
<evidence type="ECO:0000256" key="7">
    <source>
        <dbReference type="SAM" id="MobiDB-lite"/>
    </source>
</evidence>
<evidence type="ECO:0000256" key="6">
    <source>
        <dbReference type="RuleBase" id="RU364048"/>
    </source>
</evidence>
<keyword evidence="2 5" id="KW-0479">Metal-binding</keyword>
<evidence type="ECO:0000256" key="4">
    <source>
        <dbReference type="ARBA" id="ARBA00023004"/>
    </source>
</evidence>
<dbReference type="GO" id="GO:0046872">
    <property type="term" value="F:metal ion binding"/>
    <property type="evidence" value="ECO:0007669"/>
    <property type="project" value="UniProtKB-KW"/>
</dbReference>
<feature type="binding site" evidence="5">
    <location>
        <position position="636"/>
    </location>
    <ligand>
        <name>Fe cation</name>
        <dbReference type="ChEBI" id="CHEBI:24875"/>
        <note>catalytic</note>
    </ligand>
</feature>
<evidence type="ECO:0000256" key="2">
    <source>
        <dbReference type="ARBA" id="ARBA00022723"/>
    </source>
</evidence>